<evidence type="ECO:0000256" key="1">
    <source>
        <dbReference type="ARBA" id="ARBA00004141"/>
    </source>
</evidence>
<dbReference type="InterPro" id="IPR004326">
    <property type="entry name" value="Mlo"/>
</dbReference>
<name>A0A2T7EMD5_9POAL</name>
<dbReference type="AlphaFoldDB" id="A0A2T7EMD5"/>
<feature type="transmembrane region" description="Helical" evidence="9">
    <location>
        <begin position="279"/>
        <end position="297"/>
    </location>
</feature>
<evidence type="ECO:0000256" key="3">
    <source>
        <dbReference type="ARBA" id="ARBA00022692"/>
    </source>
</evidence>
<feature type="transmembrane region" description="Helical" evidence="9">
    <location>
        <begin position="254"/>
        <end position="273"/>
    </location>
</feature>
<evidence type="ECO:0000256" key="2">
    <source>
        <dbReference type="ARBA" id="ARBA00006574"/>
    </source>
</evidence>
<comment type="function">
    <text evidence="8">May be involved in modulation of pathogen defense and leaf cell death.</text>
</comment>
<feature type="transmembrane region" description="Helical" evidence="9">
    <location>
        <begin position="135"/>
        <end position="157"/>
    </location>
</feature>
<evidence type="ECO:0000256" key="6">
    <source>
        <dbReference type="ARBA" id="ARBA00023136"/>
    </source>
</evidence>
<comment type="subcellular location">
    <subcellularLocation>
        <location evidence="1 8">Membrane</location>
        <topology evidence="1 8">Multi-pass membrane protein</topology>
    </subcellularLocation>
</comment>
<keyword evidence="3 8" id="KW-0812">Transmembrane</keyword>
<keyword evidence="7 8" id="KW-0568">Pathogenesis-related protein</keyword>
<evidence type="ECO:0000313" key="10">
    <source>
        <dbReference type="EMBL" id="PUZ68992.1"/>
    </source>
</evidence>
<reference evidence="10 11" key="1">
    <citation type="submission" date="2018-04" db="EMBL/GenBank/DDBJ databases">
        <title>WGS assembly of Panicum hallii var. hallii HAL2.</title>
        <authorList>
            <person name="Lovell J."/>
            <person name="Jenkins J."/>
            <person name="Lowry D."/>
            <person name="Mamidi S."/>
            <person name="Sreedasyam A."/>
            <person name="Weng X."/>
            <person name="Barry K."/>
            <person name="Bonette J."/>
            <person name="Campitelli B."/>
            <person name="Daum C."/>
            <person name="Gordon S."/>
            <person name="Gould B."/>
            <person name="Lipzen A."/>
            <person name="MacQueen A."/>
            <person name="Palacio-Mejia J."/>
            <person name="Plott C."/>
            <person name="Shakirov E."/>
            <person name="Shu S."/>
            <person name="Yoshinaga Y."/>
            <person name="Zane M."/>
            <person name="Rokhsar D."/>
            <person name="Grimwood J."/>
            <person name="Schmutz J."/>
            <person name="Juenger T."/>
        </authorList>
    </citation>
    <scope>NUCLEOTIDE SEQUENCE [LARGE SCALE GENOMIC DNA]</scope>
    <source>
        <strain evidence="11">cv. HAL2</strain>
    </source>
</reference>
<dbReference type="STRING" id="1504633.A0A2T7EMD5"/>
<evidence type="ECO:0000256" key="5">
    <source>
        <dbReference type="ARBA" id="ARBA00022989"/>
    </source>
</evidence>
<gene>
    <name evidence="8" type="primary">MLO</name>
    <name evidence="10" type="ORF">GQ55_2G072900</name>
</gene>
<feature type="transmembrane region" description="Helical" evidence="9">
    <location>
        <begin position="67"/>
        <end position="84"/>
    </location>
</feature>
<dbReference type="GO" id="GO:0016020">
    <property type="term" value="C:membrane"/>
    <property type="evidence" value="ECO:0007669"/>
    <property type="project" value="UniProtKB-SubCell"/>
</dbReference>
<evidence type="ECO:0000256" key="7">
    <source>
        <dbReference type="ARBA" id="ARBA00023265"/>
    </source>
</evidence>
<evidence type="ECO:0000313" key="11">
    <source>
        <dbReference type="Proteomes" id="UP000244336"/>
    </source>
</evidence>
<feature type="transmembrane region" description="Helical" evidence="9">
    <location>
        <begin position="338"/>
        <end position="361"/>
    </location>
</feature>
<dbReference type="Gramene" id="PUZ68992">
    <property type="protein sequence ID" value="PUZ68992"/>
    <property type="gene ID" value="GQ55_2G072900"/>
</dbReference>
<dbReference type="EMBL" id="CM009750">
    <property type="protein sequence ID" value="PUZ68992.1"/>
    <property type="molecule type" value="Genomic_DNA"/>
</dbReference>
<evidence type="ECO:0000256" key="9">
    <source>
        <dbReference type="SAM" id="Phobius"/>
    </source>
</evidence>
<dbReference type="GO" id="GO:0006952">
    <property type="term" value="P:defense response"/>
    <property type="evidence" value="ECO:0007669"/>
    <property type="project" value="UniProtKB-KW"/>
</dbReference>
<feature type="transmembrane region" description="Helical" evidence="9">
    <location>
        <begin position="20"/>
        <end position="41"/>
    </location>
</feature>
<protein>
    <recommendedName>
        <fullName evidence="8">MLO-like protein</fullName>
    </recommendedName>
</protein>
<accession>A0A2T7EMD5</accession>
<organism evidence="10 11">
    <name type="scientific">Panicum hallii var. hallii</name>
    <dbReference type="NCBI Taxonomy" id="1504633"/>
    <lineage>
        <taxon>Eukaryota</taxon>
        <taxon>Viridiplantae</taxon>
        <taxon>Streptophyta</taxon>
        <taxon>Embryophyta</taxon>
        <taxon>Tracheophyta</taxon>
        <taxon>Spermatophyta</taxon>
        <taxon>Magnoliopsida</taxon>
        <taxon>Liliopsida</taxon>
        <taxon>Poales</taxon>
        <taxon>Poaceae</taxon>
        <taxon>PACMAD clade</taxon>
        <taxon>Panicoideae</taxon>
        <taxon>Panicodae</taxon>
        <taxon>Paniceae</taxon>
        <taxon>Panicinae</taxon>
        <taxon>Panicum</taxon>
        <taxon>Panicum sect. Panicum</taxon>
    </lineage>
</organism>
<feature type="transmembrane region" description="Helical" evidence="9">
    <location>
        <begin position="381"/>
        <end position="402"/>
    </location>
</feature>
<dbReference type="Pfam" id="PF03094">
    <property type="entry name" value="Mlo"/>
    <property type="match status" value="2"/>
</dbReference>
<evidence type="ECO:0000256" key="8">
    <source>
        <dbReference type="RuleBase" id="RU280816"/>
    </source>
</evidence>
<keyword evidence="6 8" id="KW-0472">Membrane</keyword>
<keyword evidence="5 8" id="KW-1133">Transmembrane helix</keyword>
<dbReference type="PANTHER" id="PTHR31942:SF83">
    <property type="entry name" value="MLO-LIKE PROTEIN"/>
    <property type="match status" value="1"/>
</dbReference>
<dbReference type="GO" id="GO:0005516">
    <property type="term" value="F:calmodulin binding"/>
    <property type="evidence" value="ECO:0007669"/>
    <property type="project" value="UniProtKB-KW"/>
</dbReference>
<comment type="domain">
    <text evidence="8">The C-terminus contains a calmodulin-binding domain, which binds calmodulin in a calcium-dependent fashion.</text>
</comment>
<sequence>MAGGAEVGGGLEITLEHTPTWIVAAVCSVIIVLSLVFERLLHGLGKRLKKGSKKPLYDALLKIKEELMLLGFISLLLSVFQGAAQKICVRESIMHHMLPCPLPPLPTAGGATSDYCQRKGKVPILSVEATHQLHIFIFALAVTHVVLSAITAILGIAQTRNLRRWEEQIQLNNESDPQMIKHVQEFKFIRDHVKGHGKRWKIHGWLRLFFKQLYGSVTEEDYTAMRLGFITKHCKGHLKFNFYKYMIRAFEADFKKVVGISWYLWAFLVVLLLLNVHGWYIYIWLSLAPLILLLVVGSKMEHIITELAVEVVQKHTAIEGDVVVTPSDDFFWFHRPKLVLHLIHIVLFQNAFEIAFFFWLLVTFGFKSCIMGKPGYALARLVISVVSQLLCGYSTLPLYAIVSHMGNSFKKAIFDDNVSEGLVHWAQNARRCKGKNTTNAEVGGSSVDGKYGGAIQMTNA</sequence>
<dbReference type="PANTHER" id="PTHR31942">
    <property type="entry name" value="MLO-LIKE PROTEIN 1"/>
    <property type="match status" value="1"/>
</dbReference>
<dbReference type="OrthoDB" id="1388414at2759"/>
<dbReference type="Proteomes" id="UP000244336">
    <property type="component" value="Chromosome 2"/>
</dbReference>
<keyword evidence="11" id="KW-1185">Reference proteome</keyword>
<keyword evidence="8" id="KW-0112">Calmodulin-binding</keyword>
<proteinExistence type="inferred from homology"/>
<comment type="similarity">
    <text evidence="2 8">Belongs to the MLO family.</text>
</comment>
<evidence type="ECO:0000256" key="4">
    <source>
        <dbReference type="ARBA" id="ARBA00022821"/>
    </source>
</evidence>
<keyword evidence="4 8" id="KW-0611">Plant defense</keyword>